<proteinExistence type="predicted"/>
<sequence length="65" mass="7926">MTPSSIQQAMIANIDFNWTPYNDKNQYYRKNRQDFLLKKLLANAFKLKKDKNQLCRQNRERKAFQ</sequence>
<name>A0A915IF55_ROMCU</name>
<accession>A0A915IF55</accession>
<dbReference type="Proteomes" id="UP000887565">
    <property type="component" value="Unplaced"/>
</dbReference>
<keyword evidence="1" id="KW-1185">Reference proteome</keyword>
<dbReference type="AlphaFoldDB" id="A0A915IF55"/>
<evidence type="ECO:0000313" key="1">
    <source>
        <dbReference type="Proteomes" id="UP000887565"/>
    </source>
</evidence>
<dbReference type="WBParaSite" id="nRc.2.0.1.t12428-RA">
    <property type="protein sequence ID" value="nRc.2.0.1.t12428-RA"/>
    <property type="gene ID" value="nRc.2.0.1.g12428"/>
</dbReference>
<organism evidence="1 2">
    <name type="scientific">Romanomermis culicivorax</name>
    <name type="common">Nematode worm</name>
    <dbReference type="NCBI Taxonomy" id="13658"/>
    <lineage>
        <taxon>Eukaryota</taxon>
        <taxon>Metazoa</taxon>
        <taxon>Ecdysozoa</taxon>
        <taxon>Nematoda</taxon>
        <taxon>Enoplea</taxon>
        <taxon>Dorylaimia</taxon>
        <taxon>Mermithida</taxon>
        <taxon>Mermithoidea</taxon>
        <taxon>Mermithidae</taxon>
        <taxon>Romanomermis</taxon>
    </lineage>
</organism>
<protein>
    <submittedName>
        <fullName evidence="2">Uncharacterized protein</fullName>
    </submittedName>
</protein>
<reference evidence="2" key="1">
    <citation type="submission" date="2022-11" db="UniProtKB">
        <authorList>
            <consortium name="WormBaseParasite"/>
        </authorList>
    </citation>
    <scope>IDENTIFICATION</scope>
</reference>
<evidence type="ECO:0000313" key="2">
    <source>
        <dbReference type="WBParaSite" id="nRc.2.0.1.t12428-RA"/>
    </source>
</evidence>